<keyword evidence="5" id="KW-0809">Transit peptide</keyword>
<comment type="catalytic activity">
    <reaction evidence="8">
        <text>a quinone + NADH + H(+) = a quinol + NAD(+)</text>
        <dbReference type="Rhea" id="RHEA:46160"/>
        <dbReference type="ChEBI" id="CHEBI:15378"/>
        <dbReference type="ChEBI" id="CHEBI:24646"/>
        <dbReference type="ChEBI" id="CHEBI:57540"/>
        <dbReference type="ChEBI" id="CHEBI:57945"/>
        <dbReference type="ChEBI" id="CHEBI:132124"/>
        <dbReference type="EC" id="1.6.5.9"/>
    </reaction>
</comment>
<dbReference type="InterPro" id="IPR023753">
    <property type="entry name" value="FAD/NAD-binding_dom"/>
</dbReference>
<dbReference type="InterPro" id="IPR054585">
    <property type="entry name" value="NDH2-like_C"/>
</dbReference>
<evidence type="ECO:0000313" key="13">
    <source>
        <dbReference type="EMBL" id="SVP92880.1"/>
    </source>
</evidence>
<dbReference type="Gene3D" id="3.50.50.100">
    <property type="match status" value="2"/>
</dbReference>
<evidence type="ECO:0000313" key="14">
    <source>
        <dbReference type="EMBL" id="SVP93681.1"/>
    </source>
</evidence>
<gene>
    <name evidence="14" type="ORF">TAT_000267400</name>
    <name evidence="13" type="ORF">TAV_000267800</name>
</gene>
<reference evidence="13" key="1">
    <citation type="submission" date="2018-07" db="EMBL/GenBank/DDBJ databases">
        <authorList>
            <person name="Quirk P.G."/>
            <person name="Krulwich T.A."/>
        </authorList>
    </citation>
    <scope>NUCLEOTIDE SEQUENCE</scope>
    <source>
        <strain evidence="13">Anand</strain>
    </source>
</reference>
<accession>A0A3B0MZB7</accession>
<dbReference type="PANTHER" id="PTHR43706:SF47">
    <property type="entry name" value="EXTERNAL NADH-UBIQUINONE OXIDOREDUCTASE 1, MITOCHONDRIAL-RELATED"/>
    <property type="match status" value="1"/>
</dbReference>
<organism evidence="13">
    <name type="scientific">Theileria annulata</name>
    <dbReference type="NCBI Taxonomy" id="5874"/>
    <lineage>
        <taxon>Eukaryota</taxon>
        <taxon>Sar</taxon>
        <taxon>Alveolata</taxon>
        <taxon>Apicomplexa</taxon>
        <taxon>Aconoidasida</taxon>
        <taxon>Piroplasmida</taxon>
        <taxon>Theileriidae</taxon>
        <taxon>Theileria</taxon>
    </lineage>
</organism>
<evidence type="ECO:0000256" key="1">
    <source>
        <dbReference type="ARBA" id="ARBA00005272"/>
    </source>
</evidence>
<dbReference type="EMBL" id="UIVT01000003">
    <property type="protein sequence ID" value="SVP93681.1"/>
    <property type="molecule type" value="Genomic_DNA"/>
</dbReference>
<keyword evidence="4" id="KW-0274">FAD</keyword>
<comment type="catalytic activity">
    <reaction evidence="9">
        <text>a ubiquinone + NADH + H(+) = a ubiquinol + NAD(+)</text>
        <dbReference type="Rhea" id="RHEA:23152"/>
        <dbReference type="Rhea" id="RHEA-COMP:9565"/>
        <dbReference type="Rhea" id="RHEA-COMP:9566"/>
        <dbReference type="ChEBI" id="CHEBI:15378"/>
        <dbReference type="ChEBI" id="CHEBI:16389"/>
        <dbReference type="ChEBI" id="CHEBI:17976"/>
        <dbReference type="ChEBI" id="CHEBI:57540"/>
        <dbReference type="ChEBI" id="CHEBI:57945"/>
    </reaction>
</comment>
<evidence type="ECO:0000256" key="6">
    <source>
        <dbReference type="ARBA" id="ARBA00023002"/>
    </source>
</evidence>
<comment type="similarity">
    <text evidence="1">Belongs to the NADH dehydrogenase family.</text>
</comment>
<evidence type="ECO:0000256" key="5">
    <source>
        <dbReference type="ARBA" id="ARBA00022946"/>
    </source>
</evidence>
<evidence type="ECO:0000256" key="4">
    <source>
        <dbReference type="ARBA" id="ARBA00022827"/>
    </source>
</evidence>
<dbReference type="EC" id="1.6.5.9" evidence="2"/>
<evidence type="ECO:0000256" key="8">
    <source>
        <dbReference type="ARBA" id="ARBA00047599"/>
    </source>
</evidence>
<keyword evidence="6" id="KW-0560">Oxidoreductase</keyword>
<dbReference type="AlphaFoldDB" id="A0A3B0MZB7"/>
<keyword evidence="10" id="KW-0812">Transmembrane</keyword>
<keyword evidence="7" id="KW-0520">NAD</keyword>
<dbReference type="GO" id="GO:0050136">
    <property type="term" value="F:NADH dehydrogenase (quinone) (non-electrogenic) activity"/>
    <property type="evidence" value="ECO:0007669"/>
    <property type="project" value="UniProtKB-EC"/>
</dbReference>
<evidence type="ECO:0000256" key="2">
    <source>
        <dbReference type="ARBA" id="ARBA00012637"/>
    </source>
</evidence>
<keyword evidence="3" id="KW-0285">Flavoprotein</keyword>
<dbReference type="InterPro" id="IPR045024">
    <property type="entry name" value="NDH-2"/>
</dbReference>
<feature type="domain" description="FAD/NAD(P)-binding" evidence="11">
    <location>
        <begin position="46"/>
        <end position="364"/>
    </location>
</feature>
<dbReference type="Pfam" id="PF22366">
    <property type="entry name" value="NDH2_C"/>
    <property type="match status" value="1"/>
</dbReference>
<evidence type="ECO:0000256" key="3">
    <source>
        <dbReference type="ARBA" id="ARBA00022630"/>
    </source>
</evidence>
<dbReference type="Pfam" id="PF07992">
    <property type="entry name" value="Pyr_redox_2"/>
    <property type="match status" value="1"/>
</dbReference>
<evidence type="ECO:0000256" key="7">
    <source>
        <dbReference type="ARBA" id="ARBA00023027"/>
    </source>
</evidence>
<sequence>MLIRPEIVNSISRFFPSKDDKFGIIKTAFWHRKFASTSSSYNKKPKVLFLGSGWSSVFFIKNLNPKLFDLTVISPRNYFTFTPLLPKILSGMVETNTSTEPIIEYMRRNFRNNPHFIHAKCVDVDSDAKSVSCDPLDSGQPSFSVPYDFLVIGVGAQTNTFGTKGVEEYAYFLKEIEHAEVAFQKIVDNFRAASMPSLSDSERRRLLHFLVVGGGPTGVECTGELSVLMSRHLGKCYPELMPFVKVSIVEAGQRLLPSLSQGTSKFVLNVFNKSNVNMYFGKVVSEVKQKSCVLKEIKTGNTEEIECGLVLWASGLKETDLVTKLKRKWNIPESSRALLVDQYLRLQGLDNIFCLGDCCKITPTKLSENVELVLEKVGTPTLEALVNARKTLAKDFPQVNDSKWKYKDEKFQKSVSELKEKYTEGTKEHFVEVLKLVDHGYCPPFPTAQNAKQEAIYLSRLFNSGAVLSGRYVDSAFCEKWKGTLASLGGMKVVMNSPFFNVNGGLFPFFLWNGVYMLMFSSFKMRFSFFFDLLKNFFFSRHLILKRYSN</sequence>
<feature type="transmembrane region" description="Helical" evidence="10">
    <location>
        <begin position="505"/>
        <end position="523"/>
    </location>
</feature>
<name>A0A3B0MZB7_THEAN</name>
<feature type="domain" description="External alternative NADH-ubiquinone oxidoreductase-like C-terminal" evidence="12">
    <location>
        <begin position="481"/>
        <end position="542"/>
    </location>
</feature>
<dbReference type="PANTHER" id="PTHR43706">
    <property type="entry name" value="NADH DEHYDROGENASE"/>
    <property type="match status" value="1"/>
</dbReference>
<evidence type="ECO:0000256" key="9">
    <source>
        <dbReference type="ARBA" id="ARBA00049010"/>
    </source>
</evidence>
<evidence type="ECO:0000259" key="12">
    <source>
        <dbReference type="Pfam" id="PF22366"/>
    </source>
</evidence>
<dbReference type="InterPro" id="IPR036188">
    <property type="entry name" value="FAD/NAD-bd_sf"/>
</dbReference>
<dbReference type="EMBL" id="UIVS01000003">
    <property type="protein sequence ID" value="SVP92880.1"/>
    <property type="molecule type" value="Genomic_DNA"/>
</dbReference>
<dbReference type="SUPFAM" id="SSF51905">
    <property type="entry name" value="FAD/NAD(P)-binding domain"/>
    <property type="match status" value="2"/>
</dbReference>
<evidence type="ECO:0000259" key="11">
    <source>
        <dbReference type="Pfam" id="PF07992"/>
    </source>
</evidence>
<keyword evidence="10" id="KW-0472">Membrane</keyword>
<proteinExistence type="inferred from homology"/>
<evidence type="ECO:0000256" key="10">
    <source>
        <dbReference type="SAM" id="Phobius"/>
    </source>
</evidence>
<dbReference type="VEuPathDB" id="PiroplasmaDB:TA05115"/>
<protein>
    <recommendedName>
        <fullName evidence="2">NADH:ubiquinone reductase (non-electrogenic)</fullName>
        <ecNumber evidence="2">1.6.5.9</ecNumber>
    </recommendedName>
</protein>
<dbReference type="GO" id="GO:0005739">
    <property type="term" value="C:mitochondrion"/>
    <property type="evidence" value="ECO:0007669"/>
    <property type="project" value="UniProtKB-ARBA"/>
</dbReference>
<keyword evidence="10" id="KW-1133">Transmembrane helix</keyword>